<dbReference type="EMBL" id="WNDS01000005">
    <property type="protein sequence ID" value="KAF1013187.1"/>
    <property type="molecule type" value="Genomic_DNA"/>
</dbReference>
<name>A0A7V8JK94_STEMA</name>
<protein>
    <submittedName>
        <fullName evidence="2">Uncharacterized protein</fullName>
    </submittedName>
</protein>
<comment type="caution">
    <text evidence="2">The sequence shown here is derived from an EMBL/GenBank/DDBJ whole genome shotgun (WGS) entry which is preliminary data.</text>
</comment>
<feature type="chain" id="PRO_5031003123" evidence="1">
    <location>
        <begin position="29"/>
        <end position="141"/>
    </location>
</feature>
<evidence type="ECO:0000313" key="2">
    <source>
        <dbReference type="EMBL" id="KAF1013187.1"/>
    </source>
</evidence>
<dbReference type="Proteomes" id="UP000487117">
    <property type="component" value="Unassembled WGS sequence"/>
</dbReference>
<evidence type="ECO:0000256" key="1">
    <source>
        <dbReference type="SAM" id="SignalP"/>
    </source>
</evidence>
<sequence>MFMPLRRPLLALLSALSLSLAVALPALACPMSGTPSATTAPTIATHISNGHAFTKHGGEFVNGAVMNGLAFPDAALASKSAFATFLQPIIGGTGTSKALSSSRHAFWDARTGTVVIFNPGAGDCGTAFRPANGEAYYTALQ</sequence>
<feature type="signal peptide" evidence="1">
    <location>
        <begin position="1"/>
        <end position="28"/>
    </location>
</feature>
<proteinExistence type="predicted"/>
<organism evidence="2 3">
    <name type="scientific">Stenotrophomonas maltophilia</name>
    <name type="common">Pseudomonas maltophilia</name>
    <name type="synonym">Xanthomonas maltophilia</name>
    <dbReference type="NCBI Taxonomy" id="40324"/>
    <lineage>
        <taxon>Bacteria</taxon>
        <taxon>Pseudomonadati</taxon>
        <taxon>Pseudomonadota</taxon>
        <taxon>Gammaproteobacteria</taxon>
        <taxon>Lysobacterales</taxon>
        <taxon>Lysobacteraceae</taxon>
        <taxon>Stenotrophomonas</taxon>
        <taxon>Stenotrophomonas maltophilia group</taxon>
    </lineage>
</organism>
<dbReference type="AlphaFoldDB" id="A0A7V8JK94"/>
<gene>
    <name evidence="2" type="ORF">GAK31_03336</name>
</gene>
<accession>A0A7V8JK94</accession>
<reference evidence="3" key="1">
    <citation type="journal article" date="2020" name="MBio">
        <title>Horizontal gene transfer to a defensive symbiont with a reduced genome amongst a multipartite beetle microbiome.</title>
        <authorList>
            <person name="Waterworth S.C."/>
            <person name="Florez L.V."/>
            <person name="Rees E.R."/>
            <person name="Hertweck C."/>
            <person name="Kaltenpoth M."/>
            <person name="Kwan J.C."/>
        </authorList>
    </citation>
    <scope>NUCLEOTIDE SEQUENCE [LARGE SCALE GENOMIC DNA]</scope>
</reference>
<evidence type="ECO:0000313" key="3">
    <source>
        <dbReference type="Proteomes" id="UP000487117"/>
    </source>
</evidence>
<keyword evidence="1" id="KW-0732">Signal</keyword>